<organism evidence="2">
    <name type="scientific">marine metagenome</name>
    <dbReference type="NCBI Taxonomy" id="408172"/>
    <lineage>
        <taxon>unclassified sequences</taxon>
        <taxon>metagenomes</taxon>
        <taxon>ecological metagenomes</taxon>
    </lineage>
</organism>
<dbReference type="SUPFAM" id="SSF89796">
    <property type="entry name" value="CoA-transferase family III (CaiB/BaiF)"/>
    <property type="match status" value="1"/>
</dbReference>
<dbReference type="GO" id="GO:0008410">
    <property type="term" value="F:CoA-transferase activity"/>
    <property type="evidence" value="ECO:0007669"/>
    <property type="project" value="TreeGrafter"/>
</dbReference>
<name>A0A382GVD0_9ZZZZ</name>
<evidence type="ECO:0008006" key="3">
    <source>
        <dbReference type="Google" id="ProtNLM"/>
    </source>
</evidence>
<evidence type="ECO:0000313" key="2">
    <source>
        <dbReference type="EMBL" id="SVB79048.1"/>
    </source>
</evidence>
<dbReference type="InterPro" id="IPR003673">
    <property type="entry name" value="CoA-Trfase_fam_III"/>
</dbReference>
<dbReference type="PANTHER" id="PTHR48207">
    <property type="entry name" value="SUCCINATE--HYDROXYMETHYLGLUTARATE COA-TRANSFERASE"/>
    <property type="match status" value="1"/>
</dbReference>
<dbReference type="EMBL" id="UINC01057654">
    <property type="protein sequence ID" value="SVB79048.1"/>
    <property type="molecule type" value="Genomic_DNA"/>
</dbReference>
<feature type="non-terminal residue" evidence="2">
    <location>
        <position position="341"/>
    </location>
</feature>
<dbReference type="Gene3D" id="3.30.1540.10">
    <property type="entry name" value="formyl-coa transferase, domain 3"/>
    <property type="match status" value="1"/>
</dbReference>
<dbReference type="InterPro" id="IPR044855">
    <property type="entry name" value="CoA-Trfase_III_dom3_sf"/>
</dbReference>
<evidence type="ECO:0000256" key="1">
    <source>
        <dbReference type="ARBA" id="ARBA00022679"/>
    </source>
</evidence>
<dbReference type="Gene3D" id="3.40.50.10540">
    <property type="entry name" value="Crotonobetainyl-coa:carnitine coa-transferase, domain 1"/>
    <property type="match status" value="1"/>
</dbReference>
<dbReference type="PANTHER" id="PTHR48207:SF3">
    <property type="entry name" value="SUCCINATE--HYDROXYMETHYLGLUTARATE COA-TRANSFERASE"/>
    <property type="match status" value="1"/>
</dbReference>
<reference evidence="2" key="1">
    <citation type="submission" date="2018-05" db="EMBL/GenBank/DDBJ databases">
        <authorList>
            <person name="Lanie J.A."/>
            <person name="Ng W.-L."/>
            <person name="Kazmierczak K.M."/>
            <person name="Andrzejewski T.M."/>
            <person name="Davidsen T.M."/>
            <person name="Wayne K.J."/>
            <person name="Tettelin H."/>
            <person name="Glass J.I."/>
            <person name="Rusch D."/>
            <person name="Podicherti R."/>
            <person name="Tsui H.-C.T."/>
            <person name="Winkler M.E."/>
        </authorList>
    </citation>
    <scope>NUCLEOTIDE SEQUENCE</scope>
</reference>
<sequence length="341" mass="36787">MSTEPLTGVVVVELSDELASYCGKLLADLGAEVIKVEPLGGGKQRHIPPFFGGEAGVENALPFWAQNTSKRSISLDLTNVKDCARARDLMLAADVIIEDFEPGYLKECKLSYADLCEERPDLVYASVTPFGQTGAHANFKATDLIIQAMAGVLILAGEISDPPNFLYGNQGAICASIQAAQGILLALHLAESYGFGQHVDVSAQEALSVAQETAMMQWDFQRTNRGRTGEFGIFQIPLPGSHVYPTSDGYVTTYVAAPGGADLPVLIDWMRENDAHGDLDEEPYQGIIGDLNFAFLTKVLSNPSDFPEALEALAHVDAVIAQFFLGLSAREAYEEGQARRL</sequence>
<dbReference type="InterPro" id="IPR050483">
    <property type="entry name" value="CoA-transferase_III_domain"/>
</dbReference>
<dbReference type="Pfam" id="PF02515">
    <property type="entry name" value="CoA_transf_3"/>
    <property type="match status" value="1"/>
</dbReference>
<protein>
    <recommendedName>
        <fullName evidence="3">CoA transferase</fullName>
    </recommendedName>
</protein>
<accession>A0A382GVD0</accession>
<dbReference type="AlphaFoldDB" id="A0A382GVD0"/>
<proteinExistence type="predicted"/>
<keyword evidence="1" id="KW-0808">Transferase</keyword>
<gene>
    <name evidence="2" type="ORF">METZ01_LOCUS231902</name>
</gene>
<dbReference type="InterPro" id="IPR023606">
    <property type="entry name" value="CoA-Trfase_III_dom_1_sf"/>
</dbReference>